<keyword evidence="2" id="KW-0812">Transmembrane</keyword>
<comment type="caution">
    <text evidence="4">The sequence shown here is derived from an EMBL/GenBank/DDBJ whole genome shotgun (WGS) entry which is preliminary data.</text>
</comment>
<keyword evidence="2" id="KW-0564">Palmitate</keyword>
<dbReference type="EMBL" id="BMLK01000005">
    <property type="protein sequence ID" value="GGN45838.1"/>
    <property type="molecule type" value="Genomic_DNA"/>
</dbReference>
<dbReference type="Pfam" id="PF02321">
    <property type="entry name" value="OEP"/>
    <property type="match status" value="2"/>
</dbReference>
<evidence type="ECO:0000256" key="1">
    <source>
        <dbReference type="ARBA" id="ARBA00007613"/>
    </source>
</evidence>
<dbReference type="SUPFAM" id="SSF56954">
    <property type="entry name" value="Outer membrane efflux proteins (OEP)"/>
    <property type="match status" value="1"/>
</dbReference>
<evidence type="ECO:0000313" key="5">
    <source>
        <dbReference type="Proteomes" id="UP000605099"/>
    </source>
</evidence>
<dbReference type="RefSeq" id="WP_188818823.1">
    <property type="nucleotide sequence ID" value="NZ_BMLK01000005.1"/>
</dbReference>
<protein>
    <recommendedName>
        <fullName evidence="6">RND transporter</fullName>
    </recommendedName>
</protein>
<evidence type="ECO:0008006" key="6">
    <source>
        <dbReference type="Google" id="ProtNLM"/>
    </source>
</evidence>
<dbReference type="Gene3D" id="2.20.200.10">
    <property type="entry name" value="Outer membrane efflux proteins (OEP)"/>
    <property type="match status" value="1"/>
</dbReference>
<evidence type="ECO:0000256" key="3">
    <source>
        <dbReference type="SAM" id="MobiDB-lite"/>
    </source>
</evidence>
<dbReference type="Gene3D" id="1.20.1600.10">
    <property type="entry name" value="Outer membrane efflux proteins (OEP)"/>
    <property type="match status" value="1"/>
</dbReference>
<reference evidence="5" key="1">
    <citation type="journal article" date="2019" name="Int. J. Syst. Evol. Microbiol.">
        <title>The Global Catalogue of Microorganisms (GCM) 10K type strain sequencing project: providing services to taxonomists for standard genome sequencing and annotation.</title>
        <authorList>
            <consortium name="The Broad Institute Genomics Platform"/>
            <consortium name="The Broad Institute Genome Sequencing Center for Infectious Disease"/>
            <person name="Wu L."/>
            <person name="Ma J."/>
        </authorList>
    </citation>
    <scope>NUCLEOTIDE SEQUENCE [LARGE SCALE GENOMIC DNA]</scope>
    <source>
        <strain evidence="5">CGMCC 1.6784</strain>
    </source>
</reference>
<feature type="region of interest" description="Disordered" evidence="3">
    <location>
        <begin position="28"/>
        <end position="49"/>
    </location>
</feature>
<accession>A0ABQ2JHB6</accession>
<evidence type="ECO:0000256" key="2">
    <source>
        <dbReference type="RuleBase" id="RU362097"/>
    </source>
</evidence>
<dbReference type="InterPro" id="IPR003423">
    <property type="entry name" value="OMP_efflux"/>
</dbReference>
<organism evidence="4 5">
    <name type="scientific">Novosphingobium indicum</name>
    <dbReference type="NCBI Taxonomy" id="462949"/>
    <lineage>
        <taxon>Bacteria</taxon>
        <taxon>Pseudomonadati</taxon>
        <taxon>Pseudomonadota</taxon>
        <taxon>Alphaproteobacteria</taxon>
        <taxon>Sphingomonadales</taxon>
        <taxon>Sphingomonadaceae</taxon>
        <taxon>Novosphingobium</taxon>
    </lineage>
</organism>
<dbReference type="Proteomes" id="UP000605099">
    <property type="component" value="Unassembled WGS sequence"/>
</dbReference>
<dbReference type="PANTHER" id="PTHR30203">
    <property type="entry name" value="OUTER MEMBRANE CATION EFFLUX PROTEIN"/>
    <property type="match status" value="1"/>
</dbReference>
<gene>
    <name evidence="4" type="ORF">GCM10011349_12300</name>
</gene>
<dbReference type="InterPro" id="IPR010131">
    <property type="entry name" value="MdtP/NodT-like"/>
</dbReference>
<keyword evidence="5" id="KW-1185">Reference proteome</keyword>
<name>A0ABQ2JHB6_9SPHN</name>
<keyword evidence="2" id="KW-0472">Membrane</keyword>
<evidence type="ECO:0000313" key="4">
    <source>
        <dbReference type="EMBL" id="GGN45838.1"/>
    </source>
</evidence>
<comment type="subcellular location">
    <subcellularLocation>
        <location evidence="2">Cell membrane</location>
        <topology evidence="2">Lipid-anchor</topology>
    </subcellularLocation>
</comment>
<dbReference type="NCBIfam" id="TIGR01845">
    <property type="entry name" value="outer_NodT"/>
    <property type="match status" value="1"/>
</dbReference>
<comment type="similarity">
    <text evidence="1 2">Belongs to the outer membrane factor (OMF) (TC 1.B.17) family.</text>
</comment>
<sequence length="503" mass="53951">MAWVSPAVFATTALSGCVVGPDFQRPKPDVPAAWSSPGAGPQSRATTQGFQQPKWWTTFNDPMLTSLVERAASANADLRLAALRIQEARAQRAVVGAAARPSLDTAGSWQGQRISENTPSGKLFGLAGDIPGLANSPGASIANPYGQFQFGFDAVWELDLFGGIRRSIEAADADAATAVEDWRGVEVALFGEVARAYIDLRGAQLKRAVALDNLATARDLLRIARRRRILGLSSEIDVSRAAAQASLIEAQLPLLERQIVADINELSRLIDREPGALRSQLESAKPVPVIPPQVAVGLPAELLCRRPDIRSAEKRFHAATARQGVAIADRFPRLTLTVAGGYQAQDLTNLFDWASRFGLVGPQLAAPLFDGGRRRAKVAAAGYRTEAAAVDYGRTVLNALHEVDSALTAYAEEQKRRASVVEAVSQNRSAVRLARLRYENGLDSILEVLDAERTLHESEALHADSTTAISIRLVALYKALGGGWEGSADAVNSCADQADQSHR</sequence>
<proteinExistence type="inferred from homology"/>
<keyword evidence="2" id="KW-1134">Transmembrane beta strand</keyword>
<dbReference type="PANTHER" id="PTHR30203:SF25">
    <property type="entry name" value="OUTER MEMBRANE PROTEIN-RELATED"/>
    <property type="match status" value="1"/>
</dbReference>
<keyword evidence="2" id="KW-0449">Lipoprotein</keyword>